<dbReference type="AlphaFoldDB" id="A0A0J7YPV8"/>
<sequence length="226" mass="25819">SCTKLNETVEQQTQKIASLQQQLSSSLAVCHQQEKTIVSLQEEADKYRQLANAGHELARVRSDMALAESKEQQNLRQDLSQSDALVRELRVDLQRLSQNFNQTIQSQNKSEAEWSSKLSVAETEADRLRKSLDKAQQRYNSDVSRLQAEIDRAQHQRTDLMSTLDQVERQEKTSASQLKQSRALTLTLQHKLQQADAALVINQTECRQLQSQLDRAKDDLSRSRSD</sequence>
<evidence type="ECO:0000313" key="2">
    <source>
        <dbReference type="EMBL" id="KMS65542.1"/>
    </source>
</evidence>
<feature type="non-terminal residue" evidence="2">
    <location>
        <position position="1"/>
    </location>
</feature>
<keyword evidence="1" id="KW-0175">Coiled coil</keyword>
<feature type="non-terminal residue" evidence="2">
    <location>
        <position position="226"/>
    </location>
</feature>
<reference evidence="2 3" key="1">
    <citation type="journal article" date="2014" name="Nature">
        <title>The genome of the recently domesticated crop plant sugar beet (Beta vulgaris).</title>
        <authorList>
            <person name="Dohm J.C."/>
            <person name="Minoche A.E."/>
            <person name="Holtgrawe D."/>
            <person name="Capella-Gutierrez S."/>
            <person name="Zakrzewski F."/>
            <person name="Tafer H."/>
            <person name="Rupp O."/>
            <person name="Sorensen T.R."/>
            <person name="Stracke R."/>
            <person name="Reinhardt R."/>
            <person name="Goesmann A."/>
            <person name="Kraft T."/>
            <person name="Schulz B."/>
            <person name="Stadler P.F."/>
            <person name="Schmidt T."/>
            <person name="Gabaldon T."/>
            <person name="Lehrach H."/>
            <person name="Weisshaar B."/>
            <person name="Himmelbauer H."/>
        </authorList>
    </citation>
    <scope>NUCLEOTIDE SEQUENCE [LARGE SCALE GENOMIC DNA]</scope>
    <source>
        <tissue evidence="2">Taproot</tissue>
    </source>
</reference>
<name>A0A0J7YPV8_BETVV</name>
<feature type="coiled-coil region" evidence="1">
    <location>
        <begin position="79"/>
        <end position="170"/>
    </location>
</feature>
<feature type="coiled-coil region" evidence="1">
    <location>
        <begin position="199"/>
        <end position="226"/>
    </location>
</feature>
<accession>A0A0J7YPV8</accession>
<dbReference type="EMBL" id="KQ107056">
    <property type="protein sequence ID" value="KMS65542.1"/>
    <property type="molecule type" value="Genomic_DNA"/>
</dbReference>
<dbReference type="Gramene" id="KMS65542">
    <property type="protein sequence ID" value="KMS65542"/>
    <property type="gene ID" value="BVRB_034910"/>
</dbReference>
<proteinExistence type="predicted"/>
<gene>
    <name evidence="2" type="ORF">BVRB_034910</name>
</gene>
<dbReference type="Proteomes" id="UP000035740">
    <property type="component" value="Unassembled WGS sequence"/>
</dbReference>
<organism evidence="2 3">
    <name type="scientific">Beta vulgaris subsp. vulgaris</name>
    <name type="common">Beet</name>
    <dbReference type="NCBI Taxonomy" id="3555"/>
    <lineage>
        <taxon>Eukaryota</taxon>
        <taxon>Viridiplantae</taxon>
        <taxon>Streptophyta</taxon>
        <taxon>Embryophyta</taxon>
        <taxon>Tracheophyta</taxon>
        <taxon>Spermatophyta</taxon>
        <taxon>Magnoliopsida</taxon>
        <taxon>eudicotyledons</taxon>
        <taxon>Gunneridae</taxon>
        <taxon>Pentapetalae</taxon>
        <taxon>Caryophyllales</taxon>
        <taxon>Chenopodiaceae</taxon>
        <taxon>Betoideae</taxon>
        <taxon>Beta</taxon>
    </lineage>
</organism>
<evidence type="ECO:0000256" key="1">
    <source>
        <dbReference type="SAM" id="Coils"/>
    </source>
</evidence>
<feature type="coiled-coil region" evidence="1">
    <location>
        <begin position="2"/>
        <end position="50"/>
    </location>
</feature>
<evidence type="ECO:0000313" key="3">
    <source>
        <dbReference type="Proteomes" id="UP000035740"/>
    </source>
</evidence>
<protein>
    <submittedName>
        <fullName evidence="2">Uncharacterized protein</fullName>
    </submittedName>
</protein>
<keyword evidence="3" id="KW-1185">Reference proteome</keyword>